<evidence type="ECO:0000256" key="1">
    <source>
        <dbReference type="SAM" id="SignalP"/>
    </source>
</evidence>
<organism evidence="3 4">
    <name type="scientific">Ilex paraguariensis</name>
    <name type="common">yerba mate</name>
    <dbReference type="NCBI Taxonomy" id="185542"/>
    <lineage>
        <taxon>Eukaryota</taxon>
        <taxon>Viridiplantae</taxon>
        <taxon>Streptophyta</taxon>
        <taxon>Embryophyta</taxon>
        <taxon>Tracheophyta</taxon>
        <taxon>Spermatophyta</taxon>
        <taxon>Magnoliopsida</taxon>
        <taxon>eudicotyledons</taxon>
        <taxon>Gunneridae</taxon>
        <taxon>Pentapetalae</taxon>
        <taxon>asterids</taxon>
        <taxon>campanulids</taxon>
        <taxon>Aquifoliales</taxon>
        <taxon>Aquifoliaceae</taxon>
        <taxon>Ilex</taxon>
    </lineage>
</organism>
<dbReference type="PANTHER" id="PTHR33389:SF20">
    <property type="match status" value="1"/>
</dbReference>
<evidence type="ECO:0000313" key="4">
    <source>
        <dbReference type="Proteomes" id="UP001642360"/>
    </source>
</evidence>
<evidence type="ECO:0000259" key="2">
    <source>
        <dbReference type="Pfam" id="PF25333"/>
    </source>
</evidence>
<dbReference type="Pfam" id="PF25333">
    <property type="entry name" value="DUF2921_N"/>
    <property type="match status" value="2"/>
</dbReference>
<dbReference type="InterPro" id="IPR057425">
    <property type="entry name" value="DUF2921_N"/>
</dbReference>
<name>A0ABC8SH82_9AQUA</name>
<dbReference type="EMBL" id="CAUOFW020002525">
    <property type="protein sequence ID" value="CAK9154438.1"/>
    <property type="molecule type" value="Genomic_DNA"/>
</dbReference>
<feature type="domain" description="DUF2921" evidence="2">
    <location>
        <begin position="49"/>
        <end position="259"/>
    </location>
</feature>
<evidence type="ECO:0000313" key="3">
    <source>
        <dbReference type="EMBL" id="CAK9154438.1"/>
    </source>
</evidence>
<keyword evidence="1" id="KW-0732">Signal</keyword>
<protein>
    <recommendedName>
        <fullName evidence="2">DUF2921 domain-containing protein</fullName>
    </recommendedName>
</protein>
<dbReference type="PANTHER" id="PTHR33389">
    <property type="entry name" value="FAMILY PROTEIN, PUTATIVE (DUF2921)-RELATED"/>
    <property type="match status" value="1"/>
</dbReference>
<reference evidence="3 4" key="1">
    <citation type="submission" date="2024-02" db="EMBL/GenBank/DDBJ databases">
        <authorList>
            <person name="Vignale AGUSTIN F."/>
            <person name="Sosa J E."/>
            <person name="Modenutti C."/>
        </authorList>
    </citation>
    <scope>NUCLEOTIDE SEQUENCE [LARGE SCALE GENOMIC DNA]</scope>
</reference>
<accession>A0ABC8SH82</accession>
<keyword evidence="4" id="KW-1185">Reference proteome</keyword>
<feature type="chain" id="PRO_5044798441" description="DUF2921 domain-containing protein" evidence="1">
    <location>
        <begin position="26"/>
        <end position="636"/>
    </location>
</feature>
<sequence>MKIQPIVLGLCTLLEFFFLFTFTTSMENSVYFDDLSVIYTYNRFAEIEKECSPFLSSASEVKPDDSRGYRLKNELSFFEGDWEQEIGGAPLMPFDDSDIPMDGSSLTSPLSLVGFEVKDVNPVHLFENAVSLRGTMCIGLSRNSSLIYGAYSKFYMRPGMSVLKIAFEGVYIETEASRGERFVCMLGDTTLPLWKWIDDPSDMISNVSTLSNLQPHLLQDDRILLVIRYPQTFNLTKRAILGEMKSLNEPRSFRYFDNVHISSQFDELVEDGVNKFNGTEFCKVLRSFSNEVYHVEPHWKFSSRYEFHSRLGPFRLGSELKVVDWSYYNFWLIIQRIICEPETTQNATHNARVSAVFRLFSGSMEPDSAALECDKARMRTGLSGFTLSVEGIWNSSIGKLCMVGCLGVVNSGLEECHSQISLYFPRSFSSSQRTIIIGSISSNTNETDAGVPIIFGLKMHPSDLYNYGWYSRSYLAYNYSKTDLAGAFKRRSQPSKLMIAAKQLLLTYPALQDGEDLFSCLDHLSYGLRISAYAVPNPPYDDHRPEIFVQVEVLTLGPLFGRYEPWLHRDSYPINAQPEITRFEVLNVSLHLMFKDKQLSLVDKFYKNISTLFLEGPYDPLLVFNWLQEGYSWQYY</sequence>
<gene>
    <name evidence="3" type="ORF">ILEXP_LOCUS22756</name>
</gene>
<comment type="caution">
    <text evidence="3">The sequence shown here is derived from an EMBL/GenBank/DDBJ whole genome shotgun (WGS) entry which is preliminary data.</text>
</comment>
<proteinExistence type="predicted"/>
<feature type="signal peptide" evidence="1">
    <location>
        <begin position="1"/>
        <end position="25"/>
    </location>
</feature>
<dbReference type="AlphaFoldDB" id="A0ABC8SH82"/>
<feature type="domain" description="DUF2921" evidence="2">
    <location>
        <begin position="271"/>
        <end position="449"/>
    </location>
</feature>
<dbReference type="Proteomes" id="UP001642360">
    <property type="component" value="Unassembled WGS sequence"/>
</dbReference>